<keyword evidence="3" id="KW-1185">Reference proteome</keyword>
<feature type="region of interest" description="Disordered" evidence="1">
    <location>
        <begin position="353"/>
        <end position="637"/>
    </location>
</feature>
<proteinExistence type="predicted"/>
<sequence length="1479" mass="163770">MSNLYRTASDRGLWKKYHKDNIQHFHKPQYLDKDKDKPQVTYSRLNLGENIRSYNNRQSNPNISKDIEEINDRFNRAYSAEHIPRKYSTKSAPGSRAVTPNRLRNKDRYLCNGHYEPFGIDPKAGFNSVPRPTTADSQFSQETFPDDDRMSYESRSLAAYSNFSGRDSVLDNGLNSNGYRYPYPSEPEQDKPNPFVRGTEIQREANTSVQAYLRHHNNQVINRYADSVSSSVISTSDSAKPFPGRIEDLPSPTSPFKVSSNTEDDELLLSPTGSASSRQKIRQLRDEYLNRSPEELVLQKPKTNKYLKEENRWTSPTKKPQDKIDKMNGMGTEVSSGVVSSYHAPEMHHAQMVTLRRDSSSSSSDSEGATSPPSHMVLQSPMAPLPPMVRQPRPTEQPPPPPPPALPKKGVQTVVRNSFMSAGGPPGSSQASMEGPVEPSFQTNDKFQDPPKKKGGFFASLFKKKTENKNRNTNGISTSVEYDTTSDDSSSDSRSEDESEVLKQEPFIRGQTGLIRHPNRTVEIPIQREPPKTLPKPQVNGEASVHGTFSKPNYDRQKSDTSAESGPLSSSSPLPPPPAPEELVDLTRHELERRPSQSKPTNLDDRLVEVERKNSLSDMASGVRPSEAPVSNLSESHQQFRHFETSSIHFTTEALAKMIPSPDDPLYANVTRSKKVENSISASHDTTQEIDVDEALGFQSSDEYEHNKKSAEKVEWSSTPGPSSLREPVEMHPDFHRPSDSPTKESKKKKHGFFNFGRKKDEQQPLPELPVDEKTFPGPVVDVVAQSRQEHQQFESENGASIASAQQHFSVEVRRKSRKDSSPSITSKSSPSSRASTKSPQRSSSDTRGSFQKSNGMLGGLFKSPFSEARAKRTTTPRPKSFGGLGGAVDVSHYLDDEETPMPKKLERNVSTTTDDDADPTYQHISRSTMPVSRQESRGQETGSISSSRSSFVEPVKEKKRGFFSFGSKRKIKNKDKTRQIQSSQNLSKHKSTGFLHQSDQSYSDSRTSLDRQSLSSFPDDQYQDQGSFNRNSKRKSGFWGSKPRGPPKRTTMPSSRSMGGGLSGPLGPPGPRGRSSSMPRPRNSSGLSGLFGVKPSPRRGPPISSRRGSFDERSVDMELQRGFPSNRGGHQSLPRRRPPGGGFGSMFNVGGSRGRAPPRRGPPPPMNDDEEYNQAIRPTQSLPRRKPSGSLGSLFGGNSARRSGRRPPMRSQPGTPSGRTPPNRFQDMNEMGPATPNDMRPQQELQMEAGETRERSNSPSEKFPQANELKPTPTPNNISIDPVHPRSDSLSSQRQMGRRSGRFRKQIGNSSNGSAPRFGQSQSSHDLSLPPSAVRAQNNEARANALFGTPSRASPVSMSASNLLQDSIDLAPEERELSQKDRMRNTTKSSTSLARTESYRQAKNAPLKDDVITEIGGNGLPPRQSRSHSSMPRLSNKNKPILTEFKGGPRAKDDLDSRSLGARSDGSRKGGPDPCVVM</sequence>
<feature type="compositionally biased region" description="Low complexity" evidence="1">
    <location>
        <begin position="421"/>
        <end position="432"/>
    </location>
</feature>
<feature type="compositionally biased region" description="Basic and acidic residues" evidence="1">
    <location>
        <begin position="585"/>
        <end position="595"/>
    </location>
</feature>
<feature type="region of interest" description="Disordered" evidence="1">
    <location>
        <begin position="236"/>
        <end position="281"/>
    </location>
</feature>
<feature type="compositionally biased region" description="Polar residues" evidence="1">
    <location>
        <begin position="840"/>
        <end position="855"/>
    </location>
</feature>
<feature type="compositionally biased region" description="Low complexity" evidence="1">
    <location>
        <begin position="562"/>
        <end position="572"/>
    </location>
</feature>
<feature type="compositionally biased region" description="Low complexity" evidence="1">
    <location>
        <begin position="471"/>
        <end position="483"/>
    </location>
</feature>
<feature type="compositionally biased region" description="Low complexity" evidence="1">
    <location>
        <begin position="822"/>
        <end position="839"/>
    </location>
</feature>
<dbReference type="Proteomes" id="UP000318571">
    <property type="component" value="Chromosome 6"/>
</dbReference>
<evidence type="ECO:0000256" key="1">
    <source>
        <dbReference type="SAM" id="MobiDB-lite"/>
    </source>
</evidence>
<feature type="compositionally biased region" description="Polar residues" evidence="1">
    <location>
        <begin position="1308"/>
        <end position="1327"/>
    </location>
</feature>
<dbReference type="EMBL" id="VCGU01000002">
    <property type="protein sequence ID" value="TRY79373.1"/>
    <property type="molecule type" value="Genomic_DNA"/>
</dbReference>
<organism evidence="2 3">
    <name type="scientific">Tigriopus californicus</name>
    <name type="common">Marine copepod</name>
    <dbReference type="NCBI Taxonomy" id="6832"/>
    <lineage>
        <taxon>Eukaryota</taxon>
        <taxon>Metazoa</taxon>
        <taxon>Ecdysozoa</taxon>
        <taxon>Arthropoda</taxon>
        <taxon>Crustacea</taxon>
        <taxon>Multicrustacea</taxon>
        <taxon>Hexanauplia</taxon>
        <taxon>Copepoda</taxon>
        <taxon>Harpacticoida</taxon>
        <taxon>Harpacticidae</taxon>
        <taxon>Tigriopus</taxon>
    </lineage>
</organism>
<evidence type="ECO:0000313" key="3">
    <source>
        <dbReference type="Proteomes" id="UP000318571"/>
    </source>
</evidence>
<feature type="region of interest" description="Disordered" evidence="1">
    <location>
        <begin position="677"/>
        <end position="1479"/>
    </location>
</feature>
<accession>A0A553PNX2</accession>
<feature type="compositionally biased region" description="Basic and acidic residues" evidence="1">
    <location>
        <begin position="1109"/>
        <end position="1120"/>
    </location>
</feature>
<feature type="compositionally biased region" description="Polar residues" evidence="1">
    <location>
        <begin position="1352"/>
        <end position="1366"/>
    </location>
</feature>
<feature type="compositionally biased region" description="Basic residues" evidence="1">
    <location>
        <begin position="958"/>
        <end position="976"/>
    </location>
</feature>
<feature type="compositionally biased region" description="Low complexity" evidence="1">
    <location>
        <begin position="1073"/>
        <end position="1083"/>
    </location>
</feature>
<protein>
    <submittedName>
        <fullName evidence="2">Uncharacterized protein</fullName>
    </submittedName>
</protein>
<comment type="caution">
    <text evidence="2">The sequence shown here is derived from an EMBL/GenBank/DDBJ whole genome shotgun (WGS) entry which is preliminary data.</text>
</comment>
<feature type="compositionally biased region" description="Basic residues" evidence="1">
    <location>
        <begin position="1297"/>
        <end position="1306"/>
    </location>
</feature>
<reference evidence="2 3" key="1">
    <citation type="journal article" date="2018" name="Nat. Ecol. Evol.">
        <title>Genomic signatures of mitonuclear coevolution across populations of Tigriopus californicus.</title>
        <authorList>
            <person name="Barreto F.S."/>
            <person name="Watson E.T."/>
            <person name="Lima T.G."/>
            <person name="Willett C.S."/>
            <person name="Edmands S."/>
            <person name="Li W."/>
            <person name="Burton R.S."/>
        </authorList>
    </citation>
    <scope>NUCLEOTIDE SEQUENCE [LARGE SCALE GENOMIC DNA]</scope>
    <source>
        <strain evidence="2 3">San Diego</strain>
    </source>
</reference>
<feature type="compositionally biased region" description="Polar residues" evidence="1">
    <location>
        <begin position="923"/>
        <end position="951"/>
    </location>
</feature>
<feature type="compositionally biased region" description="Polar residues" evidence="1">
    <location>
        <begin position="995"/>
        <end position="1031"/>
    </location>
</feature>
<feature type="compositionally biased region" description="Low complexity" evidence="1">
    <location>
        <begin position="1189"/>
        <end position="1200"/>
    </location>
</feature>
<feature type="compositionally biased region" description="Basic and acidic residues" evidence="1">
    <location>
        <begin position="602"/>
        <end position="615"/>
    </location>
</feature>
<feature type="compositionally biased region" description="Basic and acidic residues" evidence="1">
    <location>
        <begin position="703"/>
        <end position="715"/>
    </location>
</feature>
<gene>
    <name evidence="2" type="ORF">TCAL_09829</name>
</gene>
<feature type="compositionally biased region" description="Polar residues" evidence="1">
    <location>
        <begin position="1428"/>
        <end position="1439"/>
    </location>
</feature>
<feature type="compositionally biased region" description="Basic and acidic residues" evidence="1">
    <location>
        <begin position="727"/>
        <end position="745"/>
    </location>
</feature>
<feature type="compositionally biased region" description="Polar residues" evidence="1">
    <location>
        <begin position="1387"/>
        <end position="1402"/>
    </location>
</feature>
<dbReference type="OrthoDB" id="10690211at2759"/>
<feature type="compositionally biased region" description="Basic and acidic residues" evidence="1">
    <location>
        <begin position="1373"/>
        <end position="1385"/>
    </location>
</feature>
<feature type="compositionally biased region" description="Basic and acidic residues" evidence="1">
    <location>
        <begin position="491"/>
        <end position="503"/>
    </location>
</feature>
<feature type="compositionally biased region" description="Pro residues" evidence="1">
    <location>
        <begin position="383"/>
        <end position="406"/>
    </location>
</feature>
<dbReference type="OMA" id="AYSAEHI"/>
<name>A0A553PNX2_TIGCA</name>
<feature type="region of interest" description="Disordered" evidence="1">
    <location>
        <begin position="175"/>
        <end position="195"/>
    </location>
</feature>
<feature type="compositionally biased region" description="Polar residues" evidence="1">
    <location>
        <begin position="795"/>
        <end position="809"/>
    </location>
</feature>
<feature type="region of interest" description="Disordered" evidence="1">
    <location>
        <begin position="300"/>
        <end position="337"/>
    </location>
</feature>
<evidence type="ECO:0000313" key="2">
    <source>
        <dbReference type="EMBL" id="TRY79373.1"/>
    </source>
</evidence>